<dbReference type="CDD" id="cd03054">
    <property type="entry name" value="GST_N_Metaxin"/>
    <property type="match status" value="1"/>
</dbReference>
<dbReference type="AlphaFoldDB" id="A0A2K8K6I5"/>
<evidence type="ECO:0000259" key="1">
    <source>
        <dbReference type="Pfam" id="PF17172"/>
    </source>
</evidence>
<feature type="domain" description="Thioredoxin-like fold" evidence="1">
    <location>
        <begin position="24"/>
        <end position="120"/>
    </location>
</feature>
<dbReference type="SUPFAM" id="SSF52833">
    <property type="entry name" value="Thioredoxin-like"/>
    <property type="match status" value="1"/>
</dbReference>
<dbReference type="STRING" id="441209.GCA_001870665_00488"/>
<sequence length="248" mass="27587">MRPDMEPLRVYTFAPAWGLPTSGPFALKLLAWLDHHSIPYQQKIENRPDRGPLGKSPWIEQGTLRMGDSDAIMRHLAAQRGLPDPSRCDTSAQAANLGLRIAFEERFHQIVEWELFVNPEGRREMRAIIRTLTPPLIGPIVFAQMARHFGRQLRARGIGRLAPAQITDEGCRLLDALMLRLEAGGGWLDEGGPGLTDFAVWGQVAPMLCWPMRTPVADHAKSLPILRAFHDKINSLREVQPSAIAAAG</sequence>
<dbReference type="InterPro" id="IPR036249">
    <property type="entry name" value="Thioredoxin-like_sf"/>
</dbReference>
<dbReference type="InterPro" id="IPR050931">
    <property type="entry name" value="Mito_Protein_Transport_Metaxin"/>
</dbReference>
<dbReference type="InterPro" id="IPR012336">
    <property type="entry name" value="Thioredoxin-like_fold"/>
</dbReference>
<keyword evidence="3" id="KW-1185">Reference proteome</keyword>
<organism evidence="2 3">
    <name type="scientific">Roseinatronobacter bogoriensis subsp. barguzinensis</name>
    <dbReference type="NCBI Taxonomy" id="441209"/>
    <lineage>
        <taxon>Bacteria</taxon>
        <taxon>Pseudomonadati</taxon>
        <taxon>Pseudomonadota</taxon>
        <taxon>Alphaproteobacteria</taxon>
        <taxon>Rhodobacterales</taxon>
        <taxon>Paracoccaceae</taxon>
        <taxon>Roseinatronobacter</taxon>
    </lineage>
</organism>
<dbReference type="KEGG" id="rbg:BG454_03660"/>
<accession>A0A2K8K6I5</accession>
<reference evidence="2 3" key="1">
    <citation type="submission" date="2017-11" db="EMBL/GenBank/DDBJ databases">
        <title>Revised Sequence and Annotation of the Rhodobaca barguzinensis strain alga05 Genome.</title>
        <authorList>
            <person name="Kopejtka K."/>
            <person name="Tomasch J.M."/>
            <person name="Bunk B."/>
            <person name="Koblizek M."/>
        </authorList>
    </citation>
    <scope>NUCLEOTIDE SEQUENCE [LARGE SCALE GENOMIC DNA]</scope>
    <source>
        <strain evidence="3">alga05</strain>
    </source>
</reference>
<protein>
    <recommendedName>
        <fullName evidence="1">Thioredoxin-like fold domain-containing protein</fullName>
    </recommendedName>
</protein>
<evidence type="ECO:0000313" key="2">
    <source>
        <dbReference type="EMBL" id="ATX65039.1"/>
    </source>
</evidence>
<evidence type="ECO:0000313" key="3">
    <source>
        <dbReference type="Proteomes" id="UP000228948"/>
    </source>
</evidence>
<dbReference type="PANTHER" id="PTHR12289:SF41">
    <property type="entry name" value="FAILED AXON CONNECTIONS-RELATED"/>
    <property type="match status" value="1"/>
</dbReference>
<dbReference type="PANTHER" id="PTHR12289">
    <property type="entry name" value="METAXIN RELATED"/>
    <property type="match status" value="1"/>
</dbReference>
<dbReference type="Proteomes" id="UP000228948">
    <property type="component" value="Chromosome"/>
</dbReference>
<proteinExistence type="predicted"/>
<name>A0A2K8K6I5_9RHOB</name>
<dbReference type="GO" id="GO:0005737">
    <property type="term" value="C:cytoplasm"/>
    <property type="evidence" value="ECO:0007669"/>
    <property type="project" value="TreeGrafter"/>
</dbReference>
<dbReference type="Pfam" id="PF17172">
    <property type="entry name" value="GST_N_4"/>
    <property type="match status" value="1"/>
</dbReference>
<dbReference type="EMBL" id="CP024899">
    <property type="protein sequence ID" value="ATX65039.1"/>
    <property type="molecule type" value="Genomic_DNA"/>
</dbReference>
<gene>
    <name evidence="2" type="ORF">BG454_03660</name>
</gene>